<accession>A0A1V1PG30</accession>
<comment type="caution">
    <text evidence="1">The sequence shown here is derived from an EMBL/GenBank/DDBJ whole genome shotgun (WGS) entry which is preliminary data.</text>
</comment>
<dbReference type="GO" id="GO:0003676">
    <property type="term" value="F:nucleic acid binding"/>
    <property type="evidence" value="ECO:0007669"/>
    <property type="project" value="InterPro"/>
</dbReference>
<organism evidence="1 2">
    <name type="scientific">Candidatus Magnetoglobus multicellularis str. Araruama</name>
    <dbReference type="NCBI Taxonomy" id="890399"/>
    <lineage>
        <taxon>Bacteria</taxon>
        <taxon>Pseudomonadati</taxon>
        <taxon>Thermodesulfobacteriota</taxon>
        <taxon>Desulfobacteria</taxon>
        <taxon>Desulfobacterales</taxon>
        <taxon>Desulfobacteraceae</taxon>
        <taxon>Candidatus Magnetoglobus</taxon>
    </lineage>
</organism>
<dbReference type="InterPro" id="IPR011856">
    <property type="entry name" value="tRNA_endonuc-like_dom_sf"/>
</dbReference>
<name>A0A1V1PG30_9BACT</name>
<protein>
    <submittedName>
        <fullName evidence="1">Uncharacterized protein</fullName>
    </submittedName>
</protein>
<reference evidence="2" key="1">
    <citation type="submission" date="2012-11" db="EMBL/GenBank/DDBJ databases">
        <authorList>
            <person name="Lucero-Rivera Y.E."/>
            <person name="Tovar-Ramirez D."/>
        </authorList>
    </citation>
    <scope>NUCLEOTIDE SEQUENCE [LARGE SCALE GENOMIC DNA]</scope>
    <source>
        <strain evidence="2">Araruama</strain>
    </source>
</reference>
<dbReference type="Proteomes" id="UP000189670">
    <property type="component" value="Unassembled WGS sequence"/>
</dbReference>
<dbReference type="EMBL" id="ATBP01000036">
    <property type="protein sequence ID" value="ETR73851.1"/>
    <property type="molecule type" value="Genomic_DNA"/>
</dbReference>
<evidence type="ECO:0000313" key="2">
    <source>
        <dbReference type="Proteomes" id="UP000189670"/>
    </source>
</evidence>
<dbReference type="Gene3D" id="3.40.1350.10">
    <property type="match status" value="1"/>
</dbReference>
<evidence type="ECO:0000313" key="1">
    <source>
        <dbReference type="EMBL" id="ETR73851.1"/>
    </source>
</evidence>
<sequence>MGTLISFVGNQPGAVASTVSTLAKKNMLSHVLLLPGPKTNEHAIRLEKCIHTFFTEMHVSIQPISSYTTEGQTAWNSILNAIQSNKYAAPYYYDTSPGLNYQVALISYHLKNCADIVPIYADHTQIHFIESDMQSIPLENIGLKDLLMLHNLSMEIKNSVTMGKKIQNMYINNDVRFLELRECYGRLHGIIDLLFDSNTTNKVAENDRIKLEARSVLSIVKPSRQLNFIHPFVNILTNHGGTKERMESKGIPVTYHKDYLKNNTEKIAFIAKHKDNIWQKMSTQASPGKTIPQQPAMYFDQGIVSVESTGEWQEKNLMVCLGNDPASTLVAIFSHRPSKLIIFVDQNTPLVCVIAERIRTKINNLHAQIIHFWPTNLTGNILYKEKLIQQLEENEWIANISPGTKAQSWQMARLPHVQLWSLRNDVNKAIPLIESAISPAYYDYKVPSIIFQTTIQKHEPMFQESDHFIFKDSRYSRTYLGLSIDMIQPKMNSLIPFISLIAEIAKNDEKGQFPFHRLNKTGVITLNQHDYLKIVQTNKEQITFEVSYKNRRNTVDIHGEPATGQWLEEIVAAAFLHAGGKNISDLRVGIKWPWNDKKSNDKDAFQTEIDIVMIWKENYVCISCKLALKIKKLSKICSEIIAETRAGFGRFALPVLVRGGIPHSSAKDYAESTMKNDPMEISLCLLNQPDKLKNLLDKALAQKRTVKEAK</sequence>
<proteinExistence type="predicted"/>
<gene>
    <name evidence="1" type="ORF">OMM_00661</name>
</gene>
<dbReference type="AlphaFoldDB" id="A0A1V1PG30"/>